<dbReference type="RefSeq" id="WP_117153282.1">
    <property type="nucleotide sequence ID" value="NZ_BMLG01000002.1"/>
</dbReference>
<dbReference type="SUPFAM" id="SSF51206">
    <property type="entry name" value="cAMP-binding domain-like"/>
    <property type="match status" value="1"/>
</dbReference>
<dbReference type="InterPro" id="IPR050397">
    <property type="entry name" value="Env_Response_Regulators"/>
</dbReference>
<sequence>MANDSMRELFQSLPLFKDLSTEEIDPILSLTNSQVYPRGAHIFMQDEPITTVYFIKSGSVKIYKTDIHGKEQIVNVLTKGDMFPHQGFFRQGNYPAHAEVAEHADIYSLPIKTFENFLVQNPSISIKLIHVLGELIIDLQKRLEQQILHNTYEQIIMLLLRLADRHGKKNSTGWITIDTAFSNQQLANMIGSSRETISRTLSKLKKQQIITKDSSGNLMLDKDKLNQLLFIDHY</sequence>
<dbReference type="InterPro" id="IPR036390">
    <property type="entry name" value="WH_DNA-bd_sf"/>
</dbReference>
<protein>
    <submittedName>
        <fullName evidence="7">Crp/Fnr family transcriptional regulator</fullName>
    </submittedName>
</protein>
<reference evidence="7" key="2">
    <citation type="submission" date="2020-09" db="EMBL/GenBank/DDBJ databases">
        <authorList>
            <person name="Sun Q."/>
            <person name="Zhou Y."/>
        </authorList>
    </citation>
    <scope>NUCLEOTIDE SEQUENCE</scope>
    <source>
        <strain evidence="7">CGMCC 1.6333</strain>
    </source>
</reference>
<dbReference type="SUPFAM" id="SSF46785">
    <property type="entry name" value="Winged helix' DNA-binding domain"/>
    <property type="match status" value="1"/>
</dbReference>
<evidence type="ECO:0000313" key="7">
    <source>
        <dbReference type="EMBL" id="GGM25011.1"/>
    </source>
</evidence>
<dbReference type="InterPro" id="IPR000595">
    <property type="entry name" value="cNMP-bd_dom"/>
</dbReference>
<evidence type="ECO:0000259" key="6">
    <source>
        <dbReference type="PROSITE" id="PS51063"/>
    </source>
</evidence>
<keyword evidence="3" id="KW-0010">Activator</keyword>
<evidence type="ECO:0000256" key="1">
    <source>
        <dbReference type="ARBA" id="ARBA00023015"/>
    </source>
</evidence>
<dbReference type="GO" id="GO:0003677">
    <property type="term" value="F:DNA binding"/>
    <property type="evidence" value="ECO:0007669"/>
    <property type="project" value="UniProtKB-KW"/>
</dbReference>
<dbReference type="Proteomes" id="UP000618460">
    <property type="component" value="Unassembled WGS sequence"/>
</dbReference>
<dbReference type="CDD" id="cd00038">
    <property type="entry name" value="CAP_ED"/>
    <property type="match status" value="1"/>
</dbReference>
<dbReference type="EMBL" id="BMLG01000002">
    <property type="protein sequence ID" value="GGM25011.1"/>
    <property type="molecule type" value="Genomic_DNA"/>
</dbReference>
<dbReference type="PROSITE" id="PS50042">
    <property type="entry name" value="CNMP_BINDING_3"/>
    <property type="match status" value="1"/>
</dbReference>
<keyword evidence="1" id="KW-0805">Transcription regulation</keyword>
<keyword evidence="2" id="KW-0238">DNA-binding</keyword>
<dbReference type="SMART" id="SM00419">
    <property type="entry name" value="HTH_CRP"/>
    <property type="match status" value="1"/>
</dbReference>
<dbReference type="CDD" id="cd00092">
    <property type="entry name" value="HTH_CRP"/>
    <property type="match status" value="1"/>
</dbReference>
<evidence type="ECO:0000256" key="2">
    <source>
        <dbReference type="ARBA" id="ARBA00023125"/>
    </source>
</evidence>
<dbReference type="SMART" id="SM00100">
    <property type="entry name" value="cNMP"/>
    <property type="match status" value="1"/>
</dbReference>
<dbReference type="InterPro" id="IPR036388">
    <property type="entry name" value="WH-like_DNA-bd_sf"/>
</dbReference>
<dbReference type="Gene3D" id="1.10.10.10">
    <property type="entry name" value="Winged helix-like DNA-binding domain superfamily/Winged helix DNA-binding domain"/>
    <property type="match status" value="1"/>
</dbReference>
<dbReference type="Pfam" id="PF00027">
    <property type="entry name" value="cNMP_binding"/>
    <property type="match status" value="1"/>
</dbReference>
<dbReference type="PROSITE" id="PS51063">
    <property type="entry name" value="HTH_CRP_2"/>
    <property type="match status" value="1"/>
</dbReference>
<feature type="domain" description="HTH crp-type" evidence="6">
    <location>
        <begin position="149"/>
        <end position="223"/>
    </location>
</feature>
<evidence type="ECO:0000256" key="3">
    <source>
        <dbReference type="ARBA" id="ARBA00023159"/>
    </source>
</evidence>
<name>A0A917TIU3_9BACI</name>
<dbReference type="PANTHER" id="PTHR24567">
    <property type="entry name" value="CRP FAMILY TRANSCRIPTIONAL REGULATORY PROTEIN"/>
    <property type="match status" value="1"/>
</dbReference>
<evidence type="ECO:0000259" key="5">
    <source>
        <dbReference type="PROSITE" id="PS50042"/>
    </source>
</evidence>
<dbReference type="Pfam" id="PF13545">
    <property type="entry name" value="HTH_Crp_2"/>
    <property type="match status" value="1"/>
</dbReference>
<dbReference type="AlphaFoldDB" id="A0A917TIU3"/>
<feature type="domain" description="Cyclic nucleotide-binding" evidence="5">
    <location>
        <begin position="15"/>
        <end position="118"/>
    </location>
</feature>
<keyword evidence="4" id="KW-0804">Transcription</keyword>
<proteinExistence type="predicted"/>
<dbReference type="InterPro" id="IPR012318">
    <property type="entry name" value="HTH_CRP"/>
</dbReference>
<dbReference type="OrthoDB" id="9810708at2"/>
<evidence type="ECO:0000256" key="4">
    <source>
        <dbReference type="ARBA" id="ARBA00023163"/>
    </source>
</evidence>
<organism evidence="7 8">
    <name type="scientific">Paraliobacillus quinghaiensis</name>
    <dbReference type="NCBI Taxonomy" id="470815"/>
    <lineage>
        <taxon>Bacteria</taxon>
        <taxon>Bacillati</taxon>
        <taxon>Bacillota</taxon>
        <taxon>Bacilli</taxon>
        <taxon>Bacillales</taxon>
        <taxon>Bacillaceae</taxon>
        <taxon>Paraliobacillus</taxon>
    </lineage>
</organism>
<dbReference type="Gene3D" id="2.60.120.10">
    <property type="entry name" value="Jelly Rolls"/>
    <property type="match status" value="1"/>
</dbReference>
<reference evidence="7" key="1">
    <citation type="journal article" date="2014" name="Int. J. Syst. Evol. Microbiol.">
        <title>Complete genome sequence of Corynebacterium casei LMG S-19264T (=DSM 44701T), isolated from a smear-ripened cheese.</title>
        <authorList>
            <consortium name="US DOE Joint Genome Institute (JGI-PGF)"/>
            <person name="Walter F."/>
            <person name="Albersmeier A."/>
            <person name="Kalinowski J."/>
            <person name="Ruckert C."/>
        </authorList>
    </citation>
    <scope>NUCLEOTIDE SEQUENCE</scope>
    <source>
        <strain evidence="7">CGMCC 1.6333</strain>
    </source>
</reference>
<dbReference type="PRINTS" id="PR00034">
    <property type="entry name" value="HTHCRP"/>
</dbReference>
<accession>A0A917TIU3</accession>
<dbReference type="GO" id="GO:0005829">
    <property type="term" value="C:cytosol"/>
    <property type="evidence" value="ECO:0007669"/>
    <property type="project" value="TreeGrafter"/>
</dbReference>
<dbReference type="PANTHER" id="PTHR24567:SF26">
    <property type="entry name" value="REGULATORY PROTEIN YEIL"/>
    <property type="match status" value="1"/>
</dbReference>
<comment type="caution">
    <text evidence="7">The sequence shown here is derived from an EMBL/GenBank/DDBJ whole genome shotgun (WGS) entry which is preliminary data.</text>
</comment>
<evidence type="ECO:0000313" key="8">
    <source>
        <dbReference type="Proteomes" id="UP000618460"/>
    </source>
</evidence>
<dbReference type="InterPro" id="IPR018490">
    <property type="entry name" value="cNMP-bd_dom_sf"/>
</dbReference>
<gene>
    <name evidence="7" type="ORF">GCM10011351_08390</name>
</gene>
<keyword evidence="8" id="KW-1185">Reference proteome</keyword>
<dbReference type="InterPro" id="IPR014710">
    <property type="entry name" value="RmlC-like_jellyroll"/>
</dbReference>
<dbReference type="GO" id="GO:0003700">
    <property type="term" value="F:DNA-binding transcription factor activity"/>
    <property type="evidence" value="ECO:0007669"/>
    <property type="project" value="TreeGrafter"/>
</dbReference>